<keyword evidence="3" id="KW-1185">Reference proteome</keyword>
<evidence type="ECO:0000313" key="2">
    <source>
        <dbReference type="EMBL" id="KAJ4138422.1"/>
    </source>
</evidence>
<comment type="caution">
    <text evidence="2">The sequence shown here is derived from an EMBL/GenBank/DDBJ whole genome shotgun (WGS) entry which is preliminary data.</text>
</comment>
<sequence>MPSGWKRTKYELPTERSHSIHTDPQYGTDFTPVSMPKALPNYLYSHTTSGGNPGDMYWYPVPVANSASQEGTGHQAYREYQYLWFQTTRAYLSMSVESIGNGSSKFNLIKDANGNTVGGLQMNSNKESGVLQEGTSVELIAIVKGWTTIFKDSESGALERMQTQVRLLYERPELLTKEEEEKEMHDLTNNSHVEDEVTVKDKSGSDKERKQDCYYVLWIEREDQVAYRKGVGFVLADDWVGLAGSAKIEVVLG</sequence>
<evidence type="ECO:0000313" key="3">
    <source>
        <dbReference type="Proteomes" id="UP001152024"/>
    </source>
</evidence>
<evidence type="ECO:0000256" key="1">
    <source>
        <dbReference type="SAM" id="MobiDB-lite"/>
    </source>
</evidence>
<feature type="region of interest" description="Disordered" evidence="1">
    <location>
        <begin position="1"/>
        <end position="27"/>
    </location>
</feature>
<gene>
    <name evidence="2" type="ORF">NW768_002253</name>
</gene>
<accession>A0ABQ8RNI8</accession>
<proteinExistence type="predicted"/>
<feature type="compositionally biased region" description="Basic and acidic residues" evidence="1">
    <location>
        <begin position="8"/>
        <end position="21"/>
    </location>
</feature>
<dbReference type="Proteomes" id="UP001152024">
    <property type="component" value="Unassembled WGS sequence"/>
</dbReference>
<dbReference type="EMBL" id="JAOQBH010000003">
    <property type="protein sequence ID" value="KAJ4138422.1"/>
    <property type="molecule type" value="Genomic_DNA"/>
</dbReference>
<protein>
    <submittedName>
        <fullName evidence="2">Uncharacterized protein</fullName>
    </submittedName>
</protein>
<feature type="region of interest" description="Disordered" evidence="1">
    <location>
        <begin position="183"/>
        <end position="204"/>
    </location>
</feature>
<name>A0ABQ8RNI8_FUSEQ</name>
<reference evidence="2" key="1">
    <citation type="submission" date="2022-09" db="EMBL/GenBank/DDBJ databases">
        <title>Fusarium specimens isolated from Avocado Roots.</title>
        <authorList>
            <person name="Stajich J."/>
            <person name="Roper C."/>
            <person name="Heimlech-Rivalta G."/>
        </authorList>
    </citation>
    <scope>NUCLEOTIDE SEQUENCE</scope>
    <source>
        <strain evidence="2">CF00095</strain>
    </source>
</reference>
<organism evidence="2 3">
    <name type="scientific">Fusarium equiseti</name>
    <name type="common">Fusarium scirpi</name>
    <dbReference type="NCBI Taxonomy" id="61235"/>
    <lineage>
        <taxon>Eukaryota</taxon>
        <taxon>Fungi</taxon>
        <taxon>Dikarya</taxon>
        <taxon>Ascomycota</taxon>
        <taxon>Pezizomycotina</taxon>
        <taxon>Sordariomycetes</taxon>
        <taxon>Hypocreomycetidae</taxon>
        <taxon>Hypocreales</taxon>
        <taxon>Nectriaceae</taxon>
        <taxon>Fusarium</taxon>
        <taxon>Fusarium incarnatum-equiseti species complex</taxon>
    </lineage>
</organism>